<dbReference type="OMA" id="IDETHDH"/>
<organism evidence="4 5">
    <name type="scientific">Scyliorhinus torazame</name>
    <name type="common">Cloudy catshark</name>
    <name type="synonym">Catulus torazame</name>
    <dbReference type="NCBI Taxonomy" id="75743"/>
    <lineage>
        <taxon>Eukaryota</taxon>
        <taxon>Metazoa</taxon>
        <taxon>Chordata</taxon>
        <taxon>Craniata</taxon>
        <taxon>Vertebrata</taxon>
        <taxon>Chondrichthyes</taxon>
        <taxon>Elasmobranchii</taxon>
        <taxon>Galeomorphii</taxon>
        <taxon>Galeoidea</taxon>
        <taxon>Carcharhiniformes</taxon>
        <taxon>Scyliorhinidae</taxon>
        <taxon>Scyliorhinus</taxon>
    </lineage>
</organism>
<dbReference type="AlphaFoldDB" id="A0A401NUG1"/>
<dbReference type="Gene3D" id="3.60.20.40">
    <property type="match status" value="1"/>
</dbReference>
<keyword evidence="5" id="KW-1185">Reference proteome</keyword>
<dbReference type="PANTHER" id="PTHR45027:SF2">
    <property type="entry name" value="GAMMA-GLUTAMYLTRANSFERASE 5"/>
    <property type="match status" value="1"/>
</dbReference>
<dbReference type="InterPro" id="IPR043137">
    <property type="entry name" value="GGT_ssub_C"/>
</dbReference>
<dbReference type="GO" id="GO:0036374">
    <property type="term" value="F:glutathione hydrolase activity"/>
    <property type="evidence" value="ECO:0007669"/>
    <property type="project" value="InterPro"/>
</dbReference>
<evidence type="ECO:0008006" key="6">
    <source>
        <dbReference type="Google" id="ProtNLM"/>
    </source>
</evidence>
<name>A0A401NUG1_SCYTO</name>
<dbReference type="Proteomes" id="UP000288216">
    <property type="component" value="Unassembled WGS sequence"/>
</dbReference>
<dbReference type="Gene3D" id="1.10.246.130">
    <property type="match status" value="1"/>
</dbReference>
<feature type="binding site" evidence="3">
    <location>
        <begin position="148"/>
        <end position="150"/>
    </location>
    <ligand>
        <name>L-glutamate</name>
        <dbReference type="ChEBI" id="CHEBI:29985"/>
    </ligand>
</feature>
<evidence type="ECO:0000256" key="3">
    <source>
        <dbReference type="PIRSR" id="PIRSR600101-2"/>
    </source>
</evidence>
<reference evidence="4 5" key="1">
    <citation type="journal article" date="2018" name="Nat. Ecol. Evol.">
        <title>Shark genomes provide insights into elasmobranch evolution and the origin of vertebrates.</title>
        <authorList>
            <person name="Hara Y"/>
            <person name="Yamaguchi K"/>
            <person name="Onimaru K"/>
            <person name="Kadota M"/>
            <person name="Koyanagi M"/>
            <person name="Keeley SD"/>
            <person name="Tatsumi K"/>
            <person name="Tanaka K"/>
            <person name="Motone F"/>
            <person name="Kageyama Y"/>
            <person name="Nozu R"/>
            <person name="Adachi N"/>
            <person name="Nishimura O"/>
            <person name="Nakagawa R"/>
            <person name="Tanegashima C"/>
            <person name="Kiyatake I"/>
            <person name="Matsumoto R"/>
            <person name="Murakumo K"/>
            <person name="Nishida K"/>
            <person name="Terakita A"/>
            <person name="Kuratani S"/>
            <person name="Sato K"/>
            <person name="Hyodo S Kuraku.S."/>
        </authorList>
    </citation>
    <scope>NUCLEOTIDE SEQUENCE [LARGE SCALE GENOMIC DNA]</scope>
</reference>
<evidence type="ECO:0000256" key="1">
    <source>
        <dbReference type="ARBA" id="ARBA00009381"/>
    </source>
</evidence>
<dbReference type="PANTHER" id="PTHR45027">
    <property type="entry name" value="PUTATIVE GLUTATHIONE HYDROLASE LIGHT CHAIN"/>
    <property type="match status" value="1"/>
</dbReference>
<dbReference type="Pfam" id="PF01019">
    <property type="entry name" value="G_glu_transpept"/>
    <property type="match status" value="1"/>
</dbReference>
<evidence type="ECO:0000313" key="5">
    <source>
        <dbReference type="Proteomes" id="UP000288216"/>
    </source>
</evidence>
<protein>
    <recommendedName>
        <fullName evidence="6">Gamma-glutamyltransferase 5</fullName>
    </recommendedName>
</protein>
<dbReference type="InterPro" id="IPR043138">
    <property type="entry name" value="GGT_lsub"/>
</dbReference>
<accession>A0A401NUG1</accession>
<evidence type="ECO:0000313" key="4">
    <source>
        <dbReference type="EMBL" id="GCB64480.1"/>
    </source>
</evidence>
<feature type="non-terminal residue" evidence="4">
    <location>
        <position position="1"/>
    </location>
</feature>
<comment type="similarity">
    <text evidence="1">Belongs to the gamma-glutamyltransferase family.</text>
</comment>
<gene>
    <name evidence="4" type="ORF">scyTo_0011757</name>
</gene>
<dbReference type="PRINTS" id="PR01210">
    <property type="entry name" value="GGTRANSPTASE"/>
</dbReference>
<dbReference type="EMBL" id="BFAA01005458">
    <property type="protein sequence ID" value="GCB64480.1"/>
    <property type="molecule type" value="Genomic_DNA"/>
</dbReference>
<feature type="binding site" evidence="3">
    <location>
        <position position="216"/>
    </location>
    <ligand>
        <name>L-glutamate</name>
        <dbReference type="ChEBI" id="CHEBI:29985"/>
    </ligand>
</feature>
<feature type="active site" description="Nucleophile" evidence="2">
    <location>
        <position position="130"/>
    </location>
</feature>
<proteinExistence type="inferred from homology"/>
<dbReference type="InterPro" id="IPR000101">
    <property type="entry name" value="GGT_peptidase"/>
</dbReference>
<dbReference type="SUPFAM" id="SSF56235">
    <property type="entry name" value="N-terminal nucleophile aminohydrolases (Ntn hydrolases)"/>
    <property type="match status" value="1"/>
</dbReference>
<dbReference type="InterPro" id="IPR029055">
    <property type="entry name" value="Ntn_hydrolases_N"/>
</dbReference>
<feature type="binding site" evidence="3">
    <location>
        <position position="172"/>
    </location>
    <ligand>
        <name>L-glutamate</name>
        <dbReference type="ChEBI" id="CHEBI:29985"/>
    </ligand>
</feature>
<dbReference type="GO" id="GO:0006751">
    <property type="term" value="P:glutathione catabolic process"/>
    <property type="evidence" value="ECO:0007669"/>
    <property type="project" value="InterPro"/>
</dbReference>
<dbReference type="OrthoDB" id="1081007at2759"/>
<dbReference type="STRING" id="75743.A0A401NUG1"/>
<evidence type="ECO:0000256" key="2">
    <source>
        <dbReference type="PIRSR" id="PIRSR600101-1"/>
    </source>
</evidence>
<sequence>SILTFKDLNQYTASVMEPLSISLGNYMMYSPPQPSKGAVLSFILNVLKDFKFSAESMEGSQRMQTYHRIIEAFKFGNGQLTGMIGPKAQSHISDLLSDQLAKLTQQRIDDKVHPLNYYTAEHQTPDKYATSHVSVIDRDGNAVSVTSSINHLFGSMIISKSTGIILNNQLADFCGPNNTFPDIATVEGQNPPSSMSPSILISQDKTSMMVVGCSGGSMIVSATAQVIMNKLWFGLNMTDAIKKERLYVNSNNIVHLENGFDKEVEEAMKGKRHQIGETIQLQSNAQGIFKDHGCIEAVSDTRKQGESAGY</sequence>
<feature type="binding site" evidence="3">
    <location>
        <begin position="193"/>
        <end position="194"/>
    </location>
    <ligand>
        <name>L-glutamate</name>
        <dbReference type="ChEBI" id="CHEBI:29985"/>
    </ligand>
</feature>
<dbReference type="FunFam" id="1.10.246.130:FF:000001">
    <property type="entry name" value="Gamma-glutamyltransferase 5 isoform 1"/>
    <property type="match status" value="1"/>
</dbReference>
<comment type="caution">
    <text evidence="4">The sequence shown here is derived from an EMBL/GenBank/DDBJ whole genome shotgun (WGS) entry which is preliminary data.</text>
</comment>